<name>A0ABU5TA87_9MICC</name>
<keyword evidence="2" id="KW-1185">Reference proteome</keyword>
<dbReference type="EMBL" id="JAYGGQ010000015">
    <property type="protein sequence ID" value="MEA5456604.1"/>
    <property type="molecule type" value="Genomic_DNA"/>
</dbReference>
<protein>
    <submittedName>
        <fullName evidence="1">Uncharacterized protein</fullName>
    </submittedName>
</protein>
<gene>
    <name evidence="1" type="ORF">SPF06_17910</name>
</gene>
<organism evidence="1 2">
    <name type="scientific">Sinomonas terricola</name>
    <dbReference type="NCBI Taxonomy" id="3110330"/>
    <lineage>
        <taxon>Bacteria</taxon>
        <taxon>Bacillati</taxon>
        <taxon>Actinomycetota</taxon>
        <taxon>Actinomycetes</taxon>
        <taxon>Micrococcales</taxon>
        <taxon>Micrococcaceae</taxon>
        <taxon>Sinomonas</taxon>
    </lineage>
</organism>
<dbReference type="RefSeq" id="WP_323280492.1">
    <property type="nucleotide sequence ID" value="NZ_JAYGGQ010000015.1"/>
</dbReference>
<reference evidence="1 2" key="1">
    <citation type="submission" date="2023-12" db="EMBL/GenBank/DDBJ databases">
        <title>Sinomonas terricola sp. nov, isolated from litchi orchard soil in Guangdong, PR China.</title>
        <authorList>
            <person name="Jiaxin W."/>
            <person name="Yang Z."/>
            <person name="Honghui Z."/>
        </authorList>
    </citation>
    <scope>NUCLEOTIDE SEQUENCE [LARGE SCALE GENOMIC DNA]</scope>
    <source>
        <strain evidence="1 2">JGH33</strain>
    </source>
</reference>
<dbReference type="Proteomes" id="UP001304769">
    <property type="component" value="Unassembled WGS sequence"/>
</dbReference>
<evidence type="ECO:0000313" key="2">
    <source>
        <dbReference type="Proteomes" id="UP001304769"/>
    </source>
</evidence>
<comment type="caution">
    <text evidence="1">The sequence shown here is derived from an EMBL/GenBank/DDBJ whole genome shotgun (WGS) entry which is preliminary data.</text>
</comment>
<proteinExistence type="predicted"/>
<evidence type="ECO:0000313" key="1">
    <source>
        <dbReference type="EMBL" id="MEA5456604.1"/>
    </source>
</evidence>
<accession>A0ABU5TA87</accession>
<sequence length="163" mass="17419">MSSQHPPPVGGRTTAASDAALKAALHRLFDGQIPNYASYNLVCAAEAGGTIEPEPGSLPGAPVPLGMVLGYRRRPAELVIAPFDRRTLTPAGRPSTIDLTNLAYAEEATRGAFDIGTNMGRIFCFTVRSRCTLDGPDEPAPRTIEQDDDAEDFAAFMRDLAEL</sequence>